<evidence type="ECO:0000256" key="1">
    <source>
        <dbReference type="SAM" id="MobiDB-lite"/>
    </source>
</evidence>
<keyword evidence="2" id="KW-1185">Reference proteome</keyword>
<organism evidence="2 3">
    <name type="scientific">Romanomermis culicivorax</name>
    <name type="common">Nematode worm</name>
    <dbReference type="NCBI Taxonomy" id="13658"/>
    <lineage>
        <taxon>Eukaryota</taxon>
        <taxon>Metazoa</taxon>
        <taxon>Ecdysozoa</taxon>
        <taxon>Nematoda</taxon>
        <taxon>Enoplea</taxon>
        <taxon>Dorylaimia</taxon>
        <taxon>Mermithida</taxon>
        <taxon>Mermithoidea</taxon>
        <taxon>Mermithidae</taxon>
        <taxon>Romanomermis</taxon>
    </lineage>
</organism>
<dbReference type="AlphaFoldDB" id="A0A915HR31"/>
<feature type="compositionally biased region" description="Low complexity" evidence="1">
    <location>
        <begin position="44"/>
        <end position="58"/>
    </location>
</feature>
<name>A0A915HR31_ROMCU</name>
<protein>
    <submittedName>
        <fullName evidence="3">Uncharacterized protein</fullName>
    </submittedName>
</protein>
<sequence>MGMAIESLVKDIAREPFVTKTELPSEMDVIQLESDEENISESDTTTQMLTTKTTTSATPLLKGLSSS</sequence>
<dbReference type="Proteomes" id="UP000887565">
    <property type="component" value="Unplaced"/>
</dbReference>
<proteinExistence type="predicted"/>
<feature type="region of interest" description="Disordered" evidence="1">
    <location>
        <begin position="35"/>
        <end position="67"/>
    </location>
</feature>
<evidence type="ECO:0000313" key="2">
    <source>
        <dbReference type="Proteomes" id="UP000887565"/>
    </source>
</evidence>
<dbReference type="WBParaSite" id="nRc.2.0.1.t03971-RA">
    <property type="protein sequence ID" value="nRc.2.0.1.t03971-RA"/>
    <property type="gene ID" value="nRc.2.0.1.g03971"/>
</dbReference>
<evidence type="ECO:0000313" key="3">
    <source>
        <dbReference type="WBParaSite" id="nRc.2.0.1.t03971-RA"/>
    </source>
</evidence>
<reference evidence="3" key="1">
    <citation type="submission" date="2022-11" db="UniProtKB">
        <authorList>
            <consortium name="WormBaseParasite"/>
        </authorList>
    </citation>
    <scope>IDENTIFICATION</scope>
</reference>
<accession>A0A915HR31</accession>